<evidence type="ECO:0000256" key="7">
    <source>
        <dbReference type="ARBA" id="ARBA00023136"/>
    </source>
</evidence>
<dbReference type="EMBL" id="CAKOGP040002125">
    <property type="protein sequence ID" value="CAJ1962961.1"/>
    <property type="molecule type" value="Genomic_DNA"/>
</dbReference>
<keyword evidence="2" id="KW-0813">Transport</keyword>
<evidence type="ECO:0000256" key="1">
    <source>
        <dbReference type="ARBA" id="ARBA00004429"/>
    </source>
</evidence>
<gene>
    <name evidence="9" type="ORF">CYCCA115_LOCUS19941</name>
</gene>
<evidence type="ECO:0000256" key="6">
    <source>
        <dbReference type="ARBA" id="ARBA00022989"/>
    </source>
</evidence>
<keyword evidence="3" id="KW-1003">Cell membrane</keyword>
<dbReference type="GO" id="GO:0005886">
    <property type="term" value="C:plasma membrane"/>
    <property type="evidence" value="ECO:0007669"/>
    <property type="project" value="UniProtKB-SubCell"/>
</dbReference>
<feature type="transmembrane region" description="Helical" evidence="8">
    <location>
        <begin position="293"/>
        <end position="317"/>
    </location>
</feature>
<dbReference type="InterPro" id="IPR046513">
    <property type="entry name" value="DUF6691"/>
</dbReference>
<evidence type="ECO:0000256" key="8">
    <source>
        <dbReference type="SAM" id="Phobius"/>
    </source>
</evidence>
<evidence type="ECO:0000256" key="5">
    <source>
        <dbReference type="ARBA" id="ARBA00022692"/>
    </source>
</evidence>
<protein>
    <recommendedName>
        <fullName evidence="11">Sulphur transport domain-containing protein</fullName>
    </recommendedName>
</protein>
<name>A0AAD2G4T8_9STRA</name>
<evidence type="ECO:0000256" key="3">
    <source>
        <dbReference type="ARBA" id="ARBA00022475"/>
    </source>
</evidence>
<organism evidence="9 10">
    <name type="scientific">Cylindrotheca closterium</name>
    <dbReference type="NCBI Taxonomy" id="2856"/>
    <lineage>
        <taxon>Eukaryota</taxon>
        <taxon>Sar</taxon>
        <taxon>Stramenopiles</taxon>
        <taxon>Ochrophyta</taxon>
        <taxon>Bacillariophyta</taxon>
        <taxon>Bacillariophyceae</taxon>
        <taxon>Bacillariophycidae</taxon>
        <taxon>Bacillariales</taxon>
        <taxon>Bacillariaceae</taxon>
        <taxon>Cylindrotheca</taxon>
    </lineage>
</organism>
<keyword evidence="6 8" id="KW-1133">Transmembrane helix</keyword>
<dbReference type="AlphaFoldDB" id="A0AAD2G4T8"/>
<keyword evidence="10" id="KW-1185">Reference proteome</keyword>
<feature type="transmembrane region" description="Helical" evidence="8">
    <location>
        <begin position="89"/>
        <end position="110"/>
    </location>
</feature>
<feature type="transmembrane region" description="Helical" evidence="8">
    <location>
        <begin position="131"/>
        <end position="148"/>
    </location>
</feature>
<dbReference type="Proteomes" id="UP001295423">
    <property type="component" value="Unassembled WGS sequence"/>
</dbReference>
<evidence type="ECO:0008006" key="11">
    <source>
        <dbReference type="Google" id="ProtNLM"/>
    </source>
</evidence>
<dbReference type="Pfam" id="PF20398">
    <property type="entry name" value="DUF6691"/>
    <property type="match status" value="1"/>
</dbReference>
<evidence type="ECO:0000313" key="9">
    <source>
        <dbReference type="EMBL" id="CAJ1962961.1"/>
    </source>
</evidence>
<comment type="caution">
    <text evidence="9">The sequence shown here is derived from an EMBL/GenBank/DDBJ whole genome shotgun (WGS) entry which is preliminary data.</text>
</comment>
<dbReference type="PANTHER" id="PTHR30574">
    <property type="entry name" value="INNER MEMBRANE PROTEIN YEDE"/>
    <property type="match status" value="1"/>
</dbReference>
<feature type="transmembrane region" description="Helical" evidence="8">
    <location>
        <begin position="168"/>
        <end position="190"/>
    </location>
</feature>
<dbReference type="PANTHER" id="PTHR30574:SF1">
    <property type="entry name" value="SULPHUR TRANSPORT DOMAIN-CONTAINING PROTEIN"/>
    <property type="match status" value="1"/>
</dbReference>
<evidence type="ECO:0000313" key="10">
    <source>
        <dbReference type="Proteomes" id="UP001295423"/>
    </source>
</evidence>
<dbReference type="Pfam" id="PF04143">
    <property type="entry name" value="Sulf_transp"/>
    <property type="match status" value="1"/>
</dbReference>
<proteinExistence type="predicted"/>
<evidence type="ECO:0000256" key="4">
    <source>
        <dbReference type="ARBA" id="ARBA00022519"/>
    </source>
</evidence>
<reference evidence="9" key="1">
    <citation type="submission" date="2023-08" db="EMBL/GenBank/DDBJ databases">
        <authorList>
            <person name="Audoor S."/>
            <person name="Bilcke G."/>
        </authorList>
    </citation>
    <scope>NUCLEOTIDE SEQUENCE</scope>
</reference>
<sequence>MSIAYFTPVTGASGGAIVGVACGILLLYCGEVLGASGIVSSIGLNPRKAMTDPGAAWKLSLVSAFMLIGNIVLARHITADSRLIQDPSIPIVSTIGYLIGGFLVGFGTRLSNGCASGHGFCGMARLSKRSIAAVVAFMSAGVATASLLDPKNSFASATSLLRTEKAPALFNQWVGLAVTLPMVLGTVYALHNLRKSYQGLDHEGDGLSTTRGSNDPNESYGAVKSAPLLEGGKADQSEQRIVILDGVRKLKPAVVAGMMFSSGLAITGMVLPSKIFGCLNVLLIAKGTWDPTLMAVMVAGLSVSWLSYQFVSGVGIIENSFAMERPKCSSDFALPKSQNVDTPLIGGALCFGAGWALTGMCPGTALFLAASGCTPVILFFWPLFFVGAFVAQAIAERS</sequence>
<feature type="transmembrane region" description="Helical" evidence="8">
    <location>
        <begin position="376"/>
        <end position="395"/>
    </location>
</feature>
<evidence type="ECO:0000256" key="2">
    <source>
        <dbReference type="ARBA" id="ARBA00022448"/>
    </source>
</evidence>
<comment type="subcellular location">
    <subcellularLocation>
        <location evidence="1">Cell inner membrane</location>
        <topology evidence="1">Multi-pass membrane protein</topology>
    </subcellularLocation>
</comment>
<feature type="transmembrane region" description="Helical" evidence="8">
    <location>
        <begin position="56"/>
        <end position="77"/>
    </location>
</feature>
<keyword evidence="7 8" id="KW-0472">Membrane</keyword>
<keyword evidence="4" id="KW-0997">Cell inner membrane</keyword>
<feature type="transmembrane region" description="Helical" evidence="8">
    <location>
        <begin position="344"/>
        <end position="370"/>
    </location>
</feature>
<feature type="transmembrane region" description="Helical" evidence="8">
    <location>
        <begin position="16"/>
        <end position="44"/>
    </location>
</feature>
<dbReference type="InterPro" id="IPR007272">
    <property type="entry name" value="Sulf_transp_TsuA/YedE"/>
</dbReference>
<accession>A0AAD2G4T8</accession>
<keyword evidence="5 8" id="KW-0812">Transmembrane</keyword>